<protein>
    <submittedName>
        <fullName evidence="3">SDR family oxidoreductase</fullName>
    </submittedName>
</protein>
<dbReference type="EMBL" id="JAMZEL010000007">
    <property type="protein sequence ID" value="MCP1384165.1"/>
    <property type="molecule type" value="Genomic_DNA"/>
</dbReference>
<comment type="caution">
    <text evidence="3">The sequence shown here is derived from an EMBL/GenBank/DDBJ whole genome shotgun (WGS) entry which is preliminary data.</text>
</comment>
<comment type="similarity">
    <text evidence="1 2">Belongs to the short-chain dehydrogenases/reductases (SDR) family.</text>
</comment>
<evidence type="ECO:0000256" key="2">
    <source>
        <dbReference type="RuleBase" id="RU000363"/>
    </source>
</evidence>
<dbReference type="Gene3D" id="3.40.50.720">
    <property type="entry name" value="NAD(P)-binding Rossmann-like Domain"/>
    <property type="match status" value="1"/>
</dbReference>
<gene>
    <name evidence="3" type="ORF">NCI00_17095</name>
</gene>
<dbReference type="SUPFAM" id="SSF51735">
    <property type="entry name" value="NAD(P)-binding Rossmann-fold domains"/>
    <property type="match status" value="1"/>
</dbReference>
<name>A0ABT1FQX1_9BACT</name>
<proteinExistence type="inferred from homology"/>
<keyword evidence="4" id="KW-1185">Reference proteome</keyword>
<dbReference type="PRINTS" id="PR00080">
    <property type="entry name" value="SDRFAMILY"/>
</dbReference>
<dbReference type="CDD" id="cd05233">
    <property type="entry name" value="SDR_c"/>
    <property type="match status" value="1"/>
</dbReference>
<dbReference type="InterPro" id="IPR020904">
    <property type="entry name" value="Sc_DH/Rdtase_CS"/>
</dbReference>
<dbReference type="PANTHER" id="PTHR42879:SF2">
    <property type="entry name" value="3-OXOACYL-[ACYL-CARRIER-PROTEIN] REDUCTASE FABG"/>
    <property type="match status" value="1"/>
</dbReference>
<evidence type="ECO:0000256" key="1">
    <source>
        <dbReference type="ARBA" id="ARBA00006484"/>
    </source>
</evidence>
<organism evidence="3 4">
    <name type="scientific">Runella salmonicolor</name>
    <dbReference type="NCBI Taxonomy" id="2950278"/>
    <lineage>
        <taxon>Bacteria</taxon>
        <taxon>Pseudomonadati</taxon>
        <taxon>Bacteroidota</taxon>
        <taxon>Cytophagia</taxon>
        <taxon>Cytophagales</taxon>
        <taxon>Spirosomataceae</taxon>
        <taxon>Runella</taxon>
    </lineage>
</organism>
<dbReference type="InterPro" id="IPR002347">
    <property type="entry name" value="SDR_fam"/>
</dbReference>
<dbReference type="Proteomes" id="UP001204772">
    <property type="component" value="Unassembled WGS sequence"/>
</dbReference>
<dbReference type="PANTHER" id="PTHR42879">
    <property type="entry name" value="3-OXOACYL-(ACYL-CARRIER-PROTEIN) REDUCTASE"/>
    <property type="match status" value="1"/>
</dbReference>
<dbReference type="InterPro" id="IPR036291">
    <property type="entry name" value="NAD(P)-bd_dom_sf"/>
</dbReference>
<accession>A0ABT1FQX1</accession>
<evidence type="ECO:0000313" key="4">
    <source>
        <dbReference type="Proteomes" id="UP001204772"/>
    </source>
</evidence>
<dbReference type="Pfam" id="PF00106">
    <property type="entry name" value="adh_short"/>
    <property type="match status" value="1"/>
</dbReference>
<dbReference type="InterPro" id="IPR050259">
    <property type="entry name" value="SDR"/>
</dbReference>
<evidence type="ECO:0000313" key="3">
    <source>
        <dbReference type="EMBL" id="MCP1384165.1"/>
    </source>
</evidence>
<dbReference type="RefSeq" id="WP_253529503.1">
    <property type="nucleotide sequence ID" value="NZ_JAMZEL010000007.1"/>
</dbReference>
<reference evidence="3 4" key="1">
    <citation type="submission" date="2022-06" db="EMBL/GenBank/DDBJ databases">
        <title>Runella sp. S5 genome sequencing.</title>
        <authorList>
            <person name="Park S."/>
        </authorList>
    </citation>
    <scope>NUCLEOTIDE SEQUENCE [LARGE SCALE GENOMIC DNA]</scope>
    <source>
        <strain evidence="3 4">S5</strain>
    </source>
</reference>
<dbReference type="PROSITE" id="PS00061">
    <property type="entry name" value="ADH_SHORT"/>
    <property type="match status" value="1"/>
</dbReference>
<sequence length="247" mass="26321">MNEFSGQVALITGAASGIGLVVAHKLLAEGAQVALLDFNEKGLQQEFESYGAQALLIGIDITDEARVQEVIGQALAHFGKIDILVNCVGITGITNLKSHEVSSENLHKVFEVNFMSCFYTSKAVLPSMMAQKYGRILHIASIAGKEGNAGMLAYSSSKAAVIGLTKVQGKEYAEYGITVNALAPAVIQTPLVDAMPEVQVKYMTDKIPMKRCGTLDEAANLVAYIVSSKNSFTTGFTFDLSGGRATY</sequence>
<dbReference type="PRINTS" id="PR00081">
    <property type="entry name" value="GDHRDH"/>
</dbReference>